<evidence type="ECO:0000313" key="2">
    <source>
        <dbReference type="Proteomes" id="UP000320762"/>
    </source>
</evidence>
<accession>A0A550BSN9</accession>
<proteinExistence type="predicted"/>
<dbReference type="OrthoDB" id="2874131at2759"/>
<name>A0A550BSN9_9AGAR</name>
<evidence type="ECO:0000313" key="1">
    <source>
        <dbReference type="EMBL" id="TRM55555.1"/>
    </source>
</evidence>
<dbReference type="EMBL" id="VDMD01000120">
    <property type="protein sequence ID" value="TRM55555.1"/>
    <property type="molecule type" value="Genomic_DNA"/>
</dbReference>
<sequence>MATVSPHVPVLVETLCGSNVTLYGLRMFGHVVIVQADGLPAYAQYQRPDDMGCVSHDTTFQDLLDSQKERLQDIEIIQTQLKVIKWQACPWMYLQRKGRRLIEPPRNRKMYSVAYPAWATLIEEEDIVLTKVIDLYHRQGIWKGTPVEFIRGWNDDYLRHIEQGMRAYRQLKRNDLDFSFEILGHVVNDGKIVGYVTEQMTGRMVEYCDRAIVYSAVARLHSAGLTYTSFCDTGLMVCDGQVKFLNLAGVRPVTDEHDMKLDWEQVEDLFAPDRRGVPNMWRAPKDAEDQFTVLTIVPDPDRLFESTYFSMTQILSVAFQKWQEKCHRDDVRRDRRTRRAAAREDWDVSTVCSSNGALSKAGSSRATSILSDAPSSVSTVARFHPYGAIMRNRIQIFNDGIETSTVISEGTRTLVASSRGVSLAPS</sequence>
<protein>
    <submittedName>
        <fullName evidence="1">Uncharacterized protein</fullName>
    </submittedName>
</protein>
<dbReference type="Proteomes" id="UP000320762">
    <property type="component" value="Unassembled WGS sequence"/>
</dbReference>
<reference evidence="1 2" key="1">
    <citation type="journal article" date="2019" name="New Phytol.">
        <title>Comparative genomics reveals unique wood-decay strategies and fruiting body development in the Schizophyllaceae.</title>
        <authorList>
            <person name="Almasi E."/>
            <person name="Sahu N."/>
            <person name="Krizsan K."/>
            <person name="Balint B."/>
            <person name="Kovacs G.M."/>
            <person name="Kiss B."/>
            <person name="Cseklye J."/>
            <person name="Drula E."/>
            <person name="Henrissat B."/>
            <person name="Nagy I."/>
            <person name="Chovatia M."/>
            <person name="Adam C."/>
            <person name="LaButti K."/>
            <person name="Lipzen A."/>
            <person name="Riley R."/>
            <person name="Grigoriev I.V."/>
            <person name="Nagy L.G."/>
        </authorList>
    </citation>
    <scope>NUCLEOTIDE SEQUENCE [LARGE SCALE GENOMIC DNA]</scope>
    <source>
        <strain evidence="1 2">NL-1724</strain>
    </source>
</reference>
<gene>
    <name evidence="1" type="ORF">BD626DRAFT_636986</name>
</gene>
<organism evidence="1 2">
    <name type="scientific">Schizophyllum amplum</name>
    <dbReference type="NCBI Taxonomy" id="97359"/>
    <lineage>
        <taxon>Eukaryota</taxon>
        <taxon>Fungi</taxon>
        <taxon>Dikarya</taxon>
        <taxon>Basidiomycota</taxon>
        <taxon>Agaricomycotina</taxon>
        <taxon>Agaricomycetes</taxon>
        <taxon>Agaricomycetidae</taxon>
        <taxon>Agaricales</taxon>
        <taxon>Schizophyllaceae</taxon>
        <taxon>Schizophyllum</taxon>
    </lineage>
</organism>
<keyword evidence="2" id="KW-1185">Reference proteome</keyword>
<comment type="caution">
    <text evidence="1">The sequence shown here is derived from an EMBL/GenBank/DDBJ whole genome shotgun (WGS) entry which is preliminary data.</text>
</comment>
<dbReference type="AlphaFoldDB" id="A0A550BSN9"/>